<dbReference type="RefSeq" id="WP_229819299.1">
    <property type="nucleotide sequence ID" value="NZ_BNCI01000002.1"/>
</dbReference>
<dbReference type="Proteomes" id="UP000630923">
    <property type="component" value="Unassembled WGS sequence"/>
</dbReference>
<keyword evidence="1" id="KW-0472">Membrane</keyword>
<dbReference type="InterPro" id="IPR005804">
    <property type="entry name" value="FA_desaturase_dom"/>
</dbReference>
<dbReference type="AlphaFoldDB" id="A0A919ATA1"/>
<feature type="transmembrane region" description="Helical" evidence="1">
    <location>
        <begin position="36"/>
        <end position="56"/>
    </location>
</feature>
<feature type="transmembrane region" description="Helical" evidence="1">
    <location>
        <begin position="96"/>
        <end position="116"/>
    </location>
</feature>
<organism evidence="3 4">
    <name type="scientific">Kordiimonas sediminis</name>
    <dbReference type="NCBI Taxonomy" id="1735581"/>
    <lineage>
        <taxon>Bacteria</taxon>
        <taxon>Pseudomonadati</taxon>
        <taxon>Pseudomonadota</taxon>
        <taxon>Alphaproteobacteria</taxon>
        <taxon>Kordiimonadales</taxon>
        <taxon>Kordiimonadaceae</taxon>
        <taxon>Kordiimonas</taxon>
    </lineage>
</organism>
<feature type="domain" description="Fatty acid desaturase" evidence="2">
    <location>
        <begin position="62"/>
        <end position="329"/>
    </location>
</feature>
<evidence type="ECO:0000259" key="2">
    <source>
        <dbReference type="Pfam" id="PF00487"/>
    </source>
</evidence>
<feature type="transmembrane region" description="Helical" evidence="1">
    <location>
        <begin position="156"/>
        <end position="177"/>
    </location>
</feature>
<accession>A0A919ATA1</accession>
<protein>
    <submittedName>
        <fullName evidence="3">Fatty acid desaturase</fullName>
    </submittedName>
</protein>
<gene>
    <name evidence="3" type="ORF">GCM10017044_18560</name>
</gene>
<dbReference type="EMBL" id="BNCI01000002">
    <property type="protein sequence ID" value="GHF24231.1"/>
    <property type="molecule type" value="Genomic_DNA"/>
</dbReference>
<feature type="transmembrane region" description="Helical" evidence="1">
    <location>
        <begin position="238"/>
        <end position="261"/>
    </location>
</feature>
<dbReference type="PANTHER" id="PTHR19353:SF19">
    <property type="entry name" value="DELTA(5) FATTY ACID DESATURASE C-RELATED"/>
    <property type="match status" value="1"/>
</dbReference>
<keyword evidence="4" id="KW-1185">Reference proteome</keyword>
<dbReference type="Pfam" id="PF00487">
    <property type="entry name" value="FA_desaturase"/>
    <property type="match status" value="1"/>
</dbReference>
<dbReference type="GO" id="GO:0008610">
    <property type="term" value="P:lipid biosynthetic process"/>
    <property type="evidence" value="ECO:0007669"/>
    <property type="project" value="UniProtKB-ARBA"/>
</dbReference>
<comment type="caution">
    <text evidence="3">The sequence shown here is derived from an EMBL/GenBank/DDBJ whole genome shotgun (WGS) entry which is preliminary data.</text>
</comment>
<dbReference type="GO" id="GO:0016717">
    <property type="term" value="F:oxidoreductase activity, acting on paired donors, with oxidation of a pair of donors resulting in the reduction of molecular oxygen to two molecules of water"/>
    <property type="evidence" value="ECO:0007669"/>
    <property type="project" value="TreeGrafter"/>
</dbReference>
<name>A0A919ATA1_9PROT</name>
<feature type="transmembrane region" description="Helical" evidence="1">
    <location>
        <begin position="214"/>
        <end position="232"/>
    </location>
</feature>
<dbReference type="PANTHER" id="PTHR19353">
    <property type="entry name" value="FATTY ACID DESATURASE 2"/>
    <property type="match status" value="1"/>
</dbReference>
<dbReference type="InterPro" id="IPR012171">
    <property type="entry name" value="Fatty_acid_desaturase"/>
</dbReference>
<sequence>MALDTSRMTLAEKAAAFPMKEAREIAKRFSKPKPHIYWLDFSFHIVLAWAAFYMAVTAAPFSWLQVAGVTVAVFTFYRALIFIHELAHLKRGTFKWFRLFWNFSCGFAMMVPSYFYTGVHIDHHKPKVYGLKIDGEYLPLGAGPTWKIPAYVLEGIYLPLLLVIRHLILTPLSYVIWPMRKLLWERASSLTIDMSYVRSKPSKQDDPDWRYQEFFTFVYVATIVGLIAGGVLPITVFYVWYTIVVLTLILNALRTLGAHAYRNPGDKPMGRVEEFLDSVDIPGTSLDALWAPVGLRFHATHHLFPSMPYHELGKCYRELVNELPNPELYLSSTRRNLPHALRRLWADAKASQTQNQQQGIAAE</sequence>
<dbReference type="GO" id="GO:0016020">
    <property type="term" value="C:membrane"/>
    <property type="evidence" value="ECO:0007669"/>
    <property type="project" value="TreeGrafter"/>
</dbReference>
<evidence type="ECO:0000313" key="4">
    <source>
        <dbReference type="Proteomes" id="UP000630923"/>
    </source>
</evidence>
<proteinExistence type="predicted"/>
<keyword evidence="1" id="KW-1133">Transmembrane helix</keyword>
<reference evidence="3" key="1">
    <citation type="journal article" date="2014" name="Int. J. Syst. Evol. Microbiol.">
        <title>Complete genome sequence of Corynebacterium casei LMG S-19264T (=DSM 44701T), isolated from a smear-ripened cheese.</title>
        <authorList>
            <consortium name="US DOE Joint Genome Institute (JGI-PGF)"/>
            <person name="Walter F."/>
            <person name="Albersmeier A."/>
            <person name="Kalinowski J."/>
            <person name="Ruckert C."/>
        </authorList>
    </citation>
    <scope>NUCLEOTIDE SEQUENCE</scope>
    <source>
        <strain evidence="3">KCTC 42590</strain>
    </source>
</reference>
<reference evidence="3" key="2">
    <citation type="submission" date="2020-09" db="EMBL/GenBank/DDBJ databases">
        <authorList>
            <person name="Sun Q."/>
            <person name="Kim S."/>
        </authorList>
    </citation>
    <scope>NUCLEOTIDE SEQUENCE</scope>
    <source>
        <strain evidence="3">KCTC 42590</strain>
    </source>
</reference>
<evidence type="ECO:0000256" key="1">
    <source>
        <dbReference type="SAM" id="Phobius"/>
    </source>
</evidence>
<keyword evidence="1" id="KW-0812">Transmembrane</keyword>
<feature type="transmembrane region" description="Helical" evidence="1">
    <location>
        <begin position="62"/>
        <end position="84"/>
    </location>
</feature>
<dbReference type="CDD" id="cd01060">
    <property type="entry name" value="Membrane-FADS-like"/>
    <property type="match status" value="1"/>
</dbReference>
<evidence type="ECO:0000313" key="3">
    <source>
        <dbReference type="EMBL" id="GHF24231.1"/>
    </source>
</evidence>